<dbReference type="InterPro" id="IPR026444">
    <property type="entry name" value="Secre_tail"/>
</dbReference>
<feature type="domain" description="Secretion system C-terminal sorting" evidence="3">
    <location>
        <begin position="213"/>
        <end position="281"/>
    </location>
</feature>
<dbReference type="AlphaFoldDB" id="A0A1M5KDL0"/>
<accession>A0A1M5KDL0</accession>
<dbReference type="RefSeq" id="WP_073370628.1">
    <property type="nucleotide sequence ID" value="NZ_FQWB01000004.1"/>
</dbReference>
<sequence length="283" mass="30808">MKAFYTIFFVLLIGILSSHTARSGNVKNNLVDCEGSPDYLAGYNAGHLVGYNLGVAEGTKNGSAVCYNVGFNAGFQDGSADGYDIGYDDGYDDGSKTINNNKISIHLAVNVVNSDCYDLGFANGQSDGYKAGYNKVINSSYGDGYDVGYDDGFGDGWYNGYDDGFVDGGVKIYNPHYNPSDYPDKYPNNNLGCNLLGISSISEIQKENVSLNVYPNPSIYTVNLQLSNSVVIDEIFITNILGQIVYQKEENISLINIEDLAKGLYIVEAYSDGKKYASKFIKE</sequence>
<dbReference type="OrthoDB" id="1081439at2"/>
<dbReference type="STRING" id="468056.SAMN05443549_104272"/>
<name>A0A1M5KDL0_9FLAO</name>
<dbReference type="EMBL" id="FQWB01000004">
    <property type="protein sequence ID" value="SHG50847.1"/>
    <property type="molecule type" value="Genomic_DNA"/>
</dbReference>
<evidence type="ECO:0000256" key="1">
    <source>
        <dbReference type="ARBA" id="ARBA00022729"/>
    </source>
</evidence>
<organism evidence="4 5">
    <name type="scientific">Flavobacterium fluvii</name>
    <dbReference type="NCBI Taxonomy" id="468056"/>
    <lineage>
        <taxon>Bacteria</taxon>
        <taxon>Pseudomonadati</taxon>
        <taxon>Bacteroidota</taxon>
        <taxon>Flavobacteriia</taxon>
        <taxon>Flavobacteriales</taxon>
        <taxon>Flavobacteriaceae</taxon>
        <taxon>Flavobacterium</taxon>
    </lineage>
</organism>
<evidence type="ECO:0000313" key="4">
    <source>
        <dbReference type="EMBL" id="SHG50847.1"/>
    </source>
</evidence>
<proteinExistence type="predicted"/>
<evidence type="ECO:0000313" key="5">
    <source>
        <dbReference type="Proteomes" id="UP000184516"/>
    </source>
</evidence>
<protein>
    <submittedName>
        <fullName evidence="4">Por secretion system C-terminal sorting domain-containing protein</fullName>
    </submittedName>
</protein>
<reference evidence="5" key="1">
    <citation type="submission" date="2016-11" db="EMBL/GenBank/DDBJ databases">
        <authorList>
            <person name="Varghese N."/>
            <person name="Submissions S."/>
        </authorList>
    </citation>
    <scope>NUCLEOTIDE SEQUENCE [LARGE SCALE GENOMIC DNA]</scope>
    <source>
        <strain evidence="5">DSM 19978</strain>
    </source>
</reference>
<evidence type="ECO:0000259" key="3">
    <source>
        <dbReference type="Pfam" id="PF18962"/>
    </source>
</evidence>
<dbReference type="Proteomes" id="UP000184516">
    <property type="component" value="Unassembled WGS sequence"/>
</dbReference>
<keyword evidence="5" id="KW-1185">Reference proteome</keyword>
<dbReference type="NCBIfam" id="TIGR04183">
    <property type="entry name" value="Por_Secre_tail"/>
    <property type="match status" value="1"/>
</dbReference>
<keyword evidence="1 2" id="KW-0732">Signal</keyword>
<dbReference type="Pfam" id="PF18962">
    <property type="entry name" value="Por_Secre_tail"/>
    <property type="match status" value="1"/>
</dbReference>
<feature type="chain" id="PRO_5013019595" evidence="2">
    <location>
        <begin position="24"/>
        <end position="283"/>
    </location>
</feature>
<gene>
    <name evidence="4" type="ORF">SAMN05443549_104272</name>
</gene>
<evidence type="ECO:0000256" key="2">
    <source>
        <dbReference type="SAM" id="SignalP"/>
    </source>
</evidence>
<feature type="signal peptide" evidence="2">
    <location>
        <begin position="1"/>
        <end position="23"/>
    </location>
</feature>